<dbReference type="Pfam" id="PF02098">
    <property type="entry name" value="His_binding"/>
    <property type="match status" value="1"/>
</dbReference>
<dbReference type="Gene3D" id="2.40.128.20">
    <property type="match status" value="1"/>
</dbReference>
<dbReference type="InterPro" id="IPR012674">
    <property type="entry name" value="Calycin"/>
</dbReference>
<dbReference type="GO" id="GO:0043176">
    <property type="term" value="F:amine binding"/>
    <property type="evidence" value="ECO:0007669"/>
    <property type="project" value="InterPro"/>
</dbReference>
<evidence type="ECO:0000313" key="2">
    <source>
        <dbReference type="EMBL" id="JAC30909.1"/>
    </source>
</evidence>
<evidence type="ECO:0000256" key="1">
    <source>
        <dbReference type="SAM" id="SignalP"/>
    </source>
</evidence>
<reference evidence="2" key="1">
    <citation type="submission" date="2014-03" db="EMBL/GenBank/DDBJ databases">
        <title>The sialotranscriptome of Amblyomma triste, Amblyomma parvum and Amblyomma cajennense ticks, uncovered by 454-based RNA-seq.</title>
        <authorList>
            <person name="Garcia G.R."/>
            <person name="Gardinassi L.G."/>
            <person name="Ribeiro J.M."/>
            <person name="Anatriello E."/>
            <person name="Ferreira B.R."/>
            <person name="Moreira H.N."/>
            <person name="Mafra C."/>
            <person name="Olegario M.M."/>
            <person name="Szabo P.J."/>
            <person name="Miranda-Santos I.K."/>
            <person name="Maruyama S.R."/>
        </authorList>
    </citation>
    <scope>NUCLEOTIDE SEQUENCE</scope>
    <source>
        <strain evidence="2">Mato Grasso do Sul</strain>
        <tissue evidence="2">Salivary glands</tissue>
    </source>
</reference>
<proteinExistence type="evidence at transcript level"/>
<protein>
    <submittedName>
        <fullName evidence="2">Putative licpodalin-4 1</fullName>
    </submittedName>
</protein>
<dbReference type="InterPro" id="IPR002970">
    <property type="entry name" value="Tick_his-bd"/>
</dbReference>
<sequence length="199" mass="23205">MFLLALCLSVLAAATGTEPEPDPYEEDCKHFPEQNIKDLVGIKGPLYVKLRNYNTKTQFRCHSVENMEEISENVYRYRLRALYQRNRTFTEHYINSSLWKSGSHEKPNAANYTEHNNNVTVKLMTKNDNSTCFVLVRYTAQNEKHCDILMTRETVESRIPQPCGDVYLQHCTNYTGFSVELWKKNCSSDINIYEQWPAC</sequence>
<feature type="chain" id="PRO_5001517421" evidence="1">
    <location>
        <begin position="20"/>
        <end position="199"/>
    </location>
</feature>
<accession>A0A023GAN3</accession>
<organism evidence="2">
    <name type="scientific">Amblyomma triste</name>
    <name type="common">Neotropical tick</name>
    <dbReference type="NCBI Taxonomy" id="251400"/>
    <lineage>
        <taxon>Eukaryota</taxon>
        <taxon>Metazoa</taxon>
        <taxon>Ecdysozoa</taxon>
        <taxon>Arthropoda</taxon>
        <taxon>Chelicerata</taxon>
        <taxon>Arachnida</taxon>
        <taxon>Acari</taxon>
        <taxon>Parasitiformes</taxon>
        <taxon>Ixodida</taxon>
        <taxon>Ixodoidea</taxon>
        <taxon>Ixodidae</taxon>
        <taxon>Amblyomminae</taxon>
        <taxon>Amblyomma</taxon>
    </lineage>
</organism>
<dbReference type="SUPFAM" id="SSF50814">
    <property type="entry name" value="Lipocalins"/>
    <property type="match status" value="1"/>
</dbReference>
<name>A0A023GAN3_AMBTT</name>
<dbReference type="AlphaFoldDB" id="A0A023GAN3"/>
<dbReference type="EMBL" id="GBBM01004509">
    <property type="protein sequence ID" value="JAC30909.1"/>
    <property type="molecule type" value="mRNA"/>
</dbReference>
<feature type="signal peptide" evidence="1">
    <location>
        <begin position="1"/>
        <end position="19"/>
    </location>
</feature>
<dbReference type="GO" id="GO:0030682">
    <property type="term" value="P:symbiont-mediated perturbation of host defenses"/>
    <property type="evidence" value="ECO:0007669"/>
    <property type="project" value="InterPro"/>
</dbReference>
<keyword evidence="1" id="KW-0732">Signal</keyword>